<organism evidence="1 2">
    <name type="scientific">Mesorhizobium captivum</name>
    <dbReference type="NCBI Taxonomy" id="3072319"/>
    <lineage>
        <taxon>Bacteria</taxon>
        <taxon>Pseudomonadati</taxon>
        <taxon>Pseudomonadota</taxon>
        <taxon>Alphaproteobacteria</taxon>
        <taxon>Hyphomicrobiales</taxon>
        <taxon>Phyllobacteriaceae</taxon>
        <taxon>Mesorhizobium</taxon>
    </lineage>
</organism>
<dbReference type="Pfam" id="PF13376">
    <property type="entry name" value="OmdA"/>
    <property type="match status" value="1"/>
</dbReference>
<sequence>MTAAYDARPDYQKNDYLGWIARAKRPDTRQKRLDQMLDELARGSVYMNMAWHG</sequence>
<evidence type="ECO:0000313" key="2">
    <source>
        <dbReference type="Proteomes" id="UP001271249"/>
    </source>
</evidence>
<dbReference type="Proteomes" id="UP001271249">
    <property type="component" value="Unassembled WGS sequence"/>
</dbReference>
<accession>A0ABU4Z533</accession>
<evidence type="ECO:0000313" key="1">
    <source>
        <dbReference type="EMBL" id="MDX8494326.1"/>
    </source>
</evidence>
<comment type="caution">
    <text evidence="1">The sequence shown here is derived from an EMBL/GenBank/DDBJ whole genome shotgun (WGS) entry which is preliminary data.</text>
</comment>
<dbReference type="EMBL" id="JAVIJC010000025">
    <property type="protein sequence ID" value="MDX8494326.1"/>
    <property type="molecule type" value="Genomic_DNA"/>
</dbReference>
<gene>
    <name evidence="1" type="ORF">RFN29_22425</name>
</gene>
<name>A0ABU4Z533_9HYPH</name>
<reference evidence="1 2" key="1">
    <citation type="submission" date="2023-08" db="EMBL/GenBank/DDBJ databases">
        <title>Implementing the SeqCode for naming new Mesorhizobium species isolated from Vachellia karroo root nodules.</title>
        <authorList>
            <person name="Van Lill M."/>
        </authorList>
    </citation>
    <scope>NUCLEOTIDE SEQUENCE [LARGE SCALE GENOMIC DNA]</scope>
    <source>
        <strain evidence="1 2">VK22B</strain>
    </source>
</reference>
<dbReference type="RefSeq" id="WP_320228174.1">
    <property type="nucleotide sequence ID" value="NZ_JAVIJB010000025.1"/>
</dbReference>
<protein>
    <submittedName>
        <fullName evidence="1">YdeI/OmpD-associated family protein</fullName>
    </submittedName>
</protein>
<proteinExistence type="predicted"/>
<keyword evidence="2" id="KW-1185">Reference proteome</keyword>